<proteinExistence type="predicted"/>
<evidence type="ECO:0000313" key="2">
    <source>
        <dbReference type="EMBL" id="KAA3481054.1"/>
    </source>
</evidence>
<dbReference type="GO" id="GO:0003964">
    <property type="term" value="F:RNA-directed DNA polymerase activity"/>
    <property type="evidence" value="ECO:0007669"/>
    <property type="project" value="UniProtKB-KW"/>
</dbReference>
<dbReference type="EMBL" id="SMMG02000003">
    <property type="protein sequence ID" value="KAA3481054.1"/>
    <property type="molecule type" value="Genomic_DNA"/>
</dbReference>
<sequence>MLLILGFANSWVDFISHCMNLVSYSILINGREGKRFSPSKGLRQGDPLSPYLYLVCSEELSTLMQLAKDEGLIERVRVSRKGPQISHLLFVDDTVLFGEATDPLKKYEEASGQCVNYEKSTAFYSSNTTDQMRELVTQVLNVHVSKNSCLPFVIYTTRD</sequence>
<organism evidence="2 3">
    <name type="scientific">Gossypium australe</name>
    <dbReference type="NCBI Taxonomy" id="47621"/>
    <lineage>
        <taxon>Eukaryota</taxon>
        <taxon>Viridiplantae</taxon>
        <taxon>Streptophyta</taxon>
        <taxon>Embryophyta</taxon>
        <taxon>Tracheophyta</taxon>
        <taxon>Spermatophyta</taxon>
        <taxon>Magnoliopsida</taxon>
        <taxon>eudicotyledons</taxon>
        <taxon>Gunneridae</taxon>
        <taxon>Pentapetalae</taxon>
        <taxon>rosids</taxon>
        <taxon>malvids</taxon>
        <taxon>Malvales</taxon>
        <taxon>Malvaceae</taxon>
        <taxon>Malvoideae</taxon>
        <taxon>Gossypium</taxon>
    </lineage>
</organism>
<name>A0A5B6WIA8_9ROSI</name>
<dbReference type="InterPro" id="IPR000477">
    <property type="entry name" value="RT_dom"/>
</dbReference>
<keyword evidence="2" id="KW-0548">Nucleotidyltransferase</keyword>
<keyword evidence="2" id="KW-0808">Transferase</keyword>
<gene>
    <name evidence="2" type="ORF">EPI10_021450</name>
</gene>
<dbReference type="PANTHER" id="PTHR46890:SF48">
    <property type="entry name" value="RNA-DIRECTED DNA POLYMERASE"/>
    <property type="match status" value="1"/>
</dbReference>
<protein>
    <submittedName>
        <fullName evidence="2">Reverse transcriptase</fullName>
    </submittedName>
</protein>
<reference evidence="3" key="1">
    <citation type="journal article" date="2019" name="Plant Biotechnol. J.">
        <title>Genome sequencing of the Australian wild diploid species Gossypium australe highlights disease resistance and delayed gland morphogenesis.</title>
        <authorList>
            <person name="Cai Y."/>
            <person name="Cai X."/>
            <person name="Wang Q."/>
            <person name="Wang P."/>
            <person name="Zhang Y."/>
            <person name="Cai C."/>
            <person name="Xu Y."/>
            <person name="Wang K."/>
            <person name="Zhou Z."/>
            <person name="Wang C."/>
            <person name="Geng S."/>
            <person name="Li B."/>
            <person name="Dong Q."/>
            <person name="Hou Y."/>
            <person name="Wang H."/>
            <person name="Ai P."/>
            <person name="Liu Z."/>
            <person name="Yi F."/>
            <person name="Sun M."/>
            <person name="An G."/>
            <person name="Cheng J."/>
            <person name="Zhang Y."/>
            <person name="Shi Q."/>
            <person name="Xie Y."/>
            <person name="Shi X."/>
            <person name="Chang Y."/>
            <person name="Huang F."/>
            <person name="Chen Y."/>
            <person name="Hong S."/>
            <person name="Mi L."/>
            <person name="Sun Q."/>
            <person name="Zhang L."/>
            <person name="Zhou B."/>
            <person name="Peng R."/>
            <person name="Zhang X."/>
            <person name="Liu F."/>
        </authorList>
    </citation>
    <scope>NUCLEOTIDE SEQUENCE [LARGE SCALE GENOMIC DNA]</scope>
    <source>
        <strain evidence="3">cv. PA1801</strain>
    </source>
</reference>
<evidence type="ECO:0000313" key="3">
    <source>
        <dbReference type="Proteomes" id="UP000325315"/>
    </source>
</evidence>
<dbReference type="InterPro" id="IPR052343">
    <property type="entry name" value="Retrotransposon-Effector_Assoc"/>
</dbReference>
<accession>A0A5B6WIA8</accession>
<keyword evidence="3" id="KW-1185">Reference proteome</keyword>
<dbReference type="Pfam" id="PF00078">
    <property type="entry name" value="RVT_1"/>
    <property type="match status" value="1"/>
</dbReference>
<keyword evidence="2" id="KW-0695">RNA-directed DNA polymerase</keyword>
<dbReference type="PANTHER" id="PTHR46890">
    <property type="entry name" value="NON-LTR RETROLELEMENT REVERSE TRANSCRIPTASE-LIKE PROTEIN-RELATED"/>
    <property type="match status" value="1"/>
</dbReference>
<evidence type="ECO:0000259" key="1">
    <source>
        <dbReference type="Pfam" id="PF00078"/>
    </source>
</evidence>
<comment type="caution">
    <text evidence="2">The sequence shown here is derived from an EMBL/GenBank/DDBJ whole genome shotgun (WGS) entry which is preliminary data.</text>
</comment>
<dbReference type="AlphaFoldDB" id="A0A5B6WIA8"/>
<dbReference type="Proteomes" id="UP000325315">
    <property type="component" value="Unassembled WGS sequence"/>
</dbReference>
<feature type="domain" description="Reverse transcriptase" evidence="1">
    <location>
        <begin position="15"/>
        <end position="109"/>
    </location>
</feature>
<dbReference type="OrthoDB" id="1932527at2759"/>